<dbReference type="Proteomes" id="UP001054945">
    <property type="component" value="Unassembled WGS sequence"/>
</dbReference>
<feature type="region of interest" description="Disordered" evidence="1">
    <location>
        <begin position="1"/>
        <end position="20"/>
    </location>
</feature>
<dbReference type="AlphaFoldDB" id="A0AAV4XK17"/>
<comment type="caution">
    <text evidence="2">The sequence shown here is derived from an EMBL/GenBank/DDBJ whole genome shotgun (WGS) entry which is preliminary data.</text>
</comment>
<evidence type="ECO:0000313" key="3">
    <source>
        <dbReference type="Proteomes" id="UP001054945"/>
    </source>
</evidence>
<accession>A0AAV4XK17</accession>
<evidence type="ECO:0000256" key="1">
    <source>
        <dbReference type="SAM" id="MobiDB-lite"/>
    </source>
</evidence>
<keyword evidence="3" id="KW-1185">Reference proteome</keyword>
<evidence type="ECO:0000313" key="2">
    <source>
        <dbReference type="EMBL" id="GIY94275.1"/>
    </source>
</evidence>
<organism evidence="2 3">
    <name type="scientific">Caerostris extrusa</name>
    <name type="common">Bark spider</name>
    <name type="synonym">Caerostris bankana</name>
    <dbReference type="NCBI Taxonomy" id="172846"/>
    <lineage>
        <taxon>Eukaryota</taxon>
        <taxon>Metazoa</taxon>
        <taxon>Ecdysozoa</taxon>
        <taxon>Arthropoda</taxon>
        <taxon>Chelicerata</taxon>
        <taxon>Arachnida</taxon>
        <taxon>Araneae</taxon>
        <taxon>Araneomorphae</taxon>
        <taxon>Entelegynae</taxon>
        <taxon>Araneoidea</taxon>
        <taxon>Araneidae</taxon>
        <taxon>Caerostris</taxon>
    </lineage>
</organism>
<name>A0AAV4XK17_CAEEX</name>
<gene>
    <name evidence="2" type="ORF">CEXT_99451</name>
</gene>
<protein>
    <submittedName>
        <fullName evidence="2">Uncharacterized protein</fullName>
    </submittedName>
</protein>
<proteinExistence type="predicted"/>
<dbReference type="EMBL" id="BPLR01000370">
    <property type="protein sequence ID" value="GIY94275.1"/>
    <property type="molecule type" value="Genomic_DNA"/>
</dbReference>
<sequence length="145" mass="16007">MNNRPVTMKAPLAGKKNPFEIDPNERWNKKRLKQCENDCCAFVSKLLNVGVGGKSRIIGVARLGGVTGPEVGKEKFILAHGRHSSQNASRTLSLPNPGNNEVSDQMDCNPTGIHFRLVIFFPTSFGTACDRKKGEKTTERIKCDH</sequence>
<reference evidence="2 3" key="1">
    <citation type="submission" date="2021-06" db="EMBL/GenBank/DDBJ databases">
        <title>Caerostris extrusa draft genome.</title>
        <authorList>
            <person name="Kono N."/>
            <person name="Arakawa K."/>
        </authorList>
    </citation>
    <scope>NUCLEOTIDE SEQUENCE [LARGE SCALE GENOMIC DNA]</scope>
</reference>